<evidence type="ECO:0000256" key="2">
    <source>
        <dbReference type="ARBA" id="ARBA00012417"/>
    </source>
</evidence>
<dbReference type="PANTHER" id="PTHR11669:SF0">
    <property type="entry name" value="PROTEIN STICHEL-LIKE 2"/>
    <property type="match status" value="1"/>
</dbReference>
<accession>A0A1M4VMW5</accession>
<evidence type="ECO:0000256" key="8">
    <source>
        <dbReference type="ARBA" id="ARBA00022833"/>
    </source>
</evidence>
<evidence type="ECO:0000256" key="10">
    <source>
        <dbReference type="ARBA" id="ARBA00022932"/>
    </source>
</evidence>
<dbReference type="STRING" id="1123404.SAMN02745784_01542"/>
<evidence type="ECO:0000256" key="9">
    <source>
        <dbReference type="ARBA" id="ARBA00022840"/>
    </source>
</evidence>
<dbReference type="SMART" id="SM00382">
    <property type="entry name" value="AAA"/>
    <property type="match status" value="1"/>
</dbReference>
<comment type="similarity">
    <text evidence="1">Belongs to the DnaX/STICHEL family.</text>
</comment>
<evidence type="ECO:0000256" key="3">
    <source>
        <dbReference type="ARBA" id="ARBA00022679"/>
    </source>
</evidence>
<dbReference type="Pfam" id="PF20964">
    <property type="entry name" value="DnaX_C"/>
    <property type="match status" value="1"/>
</dbReference>
<dbReference type="GO" id="GO:0006261">
    <property type="term" value="P:DNA-templated DNA replication"/>
    <property type="evidence" value="ECO:0007669"/>
    <property type="project" value="TreeGrafter"/>
</dbReference>
<name>A0A1M4VMW5_9FIRM</name>
<evidence type="ECO:0000256" key="4">
    <source>
        <dbReference type="ARBA" id="ARBA00022695"/>
    </source>
</evidence>
<protein>
    <recommendedName>
        <fullName evidence="2">DNA-directed DNA polymerase</fullName>
        <ecNumber evidence="2">2.7.7.7</ecNumber>
    </recommendedName>
</protein>
<dbReference type="NCBIfam" id="NF004046">
    <property type="entry name" value="PRK05563.1"/>
    <property type="match status" value="1"/>
</dbReference>
<dbReference type="AlphaFoldDB" id="A0A1M4VMW5"/>
<keyword evidence="3" id="KW-0808">Transferase</keyword>
<dbReference type="SUPFAM" id="SSF48019">
    <property type="entry name" value="post-AAA+ oligomerization domain-like"/>
    <property type="match status" value="1"/>
</dbReference>
<keyword evidence="10" id="KW-0239">DNA-directed DNA polymerase</keyword>
<dbReference type="CDD" id="cd18137">
    <property type="entry name" value="HLD_clamp_pol_III_gamma_tau"/>
    <property type="match status" value="1"/>
</dbReference>
<dbReference type="GO" id="GO:0003677">
    <property type="term" value="F:DNA binding"/>
    <property type="evidence" value="ECO:0007669"/>
    <property type="project" value="InterPro"/>
</dbReference>
<keyword evidence="7" id="KW-0547">Nucleotide-binding</keyword>
<sequence>MYQALYRQYRPKTFDEVLGQKHITITLKNQIQKENIGHAYLFSGTRGTGKTSTAKIFSRAVNCLASVDGNPCNECEICKGILDESIMDVIEMDAASNNGVDDIRELREKVVYPPARAKYKVYIIDEVHMLSKAAFNALLKTLEEPPKHLIFILATTEPEKLPQTILSRCQRFDFKRITTRDIVDNMREICNNLGLDVEDKVLNLIARNSDGAMRDALSLLDQCVSFGEGKITYLDAISILGIVNSDIIINITQDIIDKNLENALQSIDEVIQNGKDIHQFIKDLISHFRNLMIVKTSKNPLELIDIDEETLERYSNQVKDINIEFILRSLDILGMADERAKWSTQPRVILEMAVIQLIRLEDELSLEERIEKLEKGIIPQRTVKEEPFKFENKPLHTNKQEIQKEKQSIQEPQEVKIEKEIFIDNGEELEFETIVNEWQRVLQAIKSIKVNVFALLMEGEPISYSNGVLTVGYKDNFGIHRAAISTPTNAEVVNQGISTYFKKNIDVKFVMIGDKPIDKKEKNNSKEKAIKEVIDFFGENIVEIK</sequence>
<gene>
    <name evidence="13" type="ORF">SAMN02745784_01542</name>
</gene>
<dbReference type="InterPro" id="IPR008921">
    <property type="entry name" value="DNA_pol3_clamp-load_cplx_C"/>
</dbReference>
<keyword evidence="9" id="KW-0067">ATP-binding</keyword>
<keyword evidence="8" id="KW-0862">Zinc</keyword>
<dbReference type="Gene3D" id="3.40.50.300">
    <property type="entry name" value="P-loop containing nucleotide triphosphate hydrolases"/>
    <property type="match status" value="1"/>
</dbReference>
<evidence type="ECO:0000256" key="1">
    <source>
        <dbReference type="ARBA" id="ARBA00006360"/>
    </source>
</evidence>
<dbReference type="InterPro" id="IPR003593">
    <property type="entry name" value="AAA+_ATPase"/>
</dbReference>
<comment type="catalytic activity">
    <reaction evidence="11">
        <text>DNA(n) + a 2'-deoxyribonucleoside 5'-triphosphate = DNA(n+1) + diphosphate</text>
        <dbReference type="Rhea" id="RHEA:22508"/>
        <dbReference type="Rhea" id="RHEA-COMP:17339"/>
        <dbReference type="Rhea" id="RHEA-COMP:17340"/>
        <dbReference type="ChEBI" id="CHEBI:33019"/>
        <dbReference type="ChEBI" id="CHEBI:61560"/>
        <dbReference type="ChEBI" id="CHEBI:173112"/>
        <dbReference type="EC" id="2.7.7.7"/>
    </reaction>
</comment>
<dbReference type="Gene3D" id="1.20.272.10">
    <property type="match status" value="1"/>
</dbReference>
<dbReference type="Pfam" id="PF12169">
    <property type="entry name" value="DNA_pol3_gamma3"/>
    <property type="match status" value="1"/>
</dbReference>
<dbReference type="InterPro" id="IPR045085">
    <property type="entry name" value="HLD_clamp_pol_III_gamma_tau"/>
</dbReference>
<reference evidence="14" key="1">
    <citation type="submission" date="2016-11" db="EMBL/GenBank/DDBJ databases">
        <authorList>
            <person name="Varghese N."/>
            <person name="Submissions S."/>
        </authorList>
    </citation>
    <scope>NUCLEOTIDE SEQUENCE [LARGE SCALE GENOMIC DNA]</scope>
    <source>
        <strain evidence="14">DSM 18095</strain>
    </source>
</reference>
<dbReference type="InterPro" id="IPR050238">
    <property type="entry name" value="DNA_Rep/Repair_Clamp_Loader"/>
</dbReference>
<evidence type="ECO:0000256" key="11">
    <source>
        <dbReference type="ARBA" id="ARBA00049244"/>
    </source>
</evidence>
<dbReference type="Pfam" id="PF22608">
    <property type="entry name" value="DNAX_ATPase_lid"/>
    <property type="match status" value="1"/>
</dbReference>
<evidence type="ECO:0000259" key="12">
    <source>
        <dbReference type="SMART" id="SM00382"/>
    </source>
</evidence>
<dbReference type="PANTHER" id="PTHR11669">
    <property type="entry name" value="REPLICATION FACTOR C / DNA POLYMERASE III GAMMA-TAU SUBUNIT"/>
    <property type="match status" value="1"/>
</dbReference>
<dbReference type="InterPro" id="IPR027417">
    <property type="entry name" value="P-loop_NTPase"/>
</dbReference>
<evidence type="ECO:0000256" key="6">
    <source>
        <dbReference type="ARBA" id="ARBA00022723"/>
    </source>
</evidence>
<dbReference type="GO" id="GO:0003887">
    <property type="term" value="F:DNA-directed DNA polymerase activity"/>
    <property type="evidence" value="ECO:0007669"/>
    <property type="project" value="UniProtKB-KW"/>
</dbReference>
<keyword evidence="5" id="KW-0235">DNA replication</keyword>
<feature type="domain" description="AAA+ ATPase" evidence="12">
    <location>
        <begin position="36"/>
        <end position="178"/>
    </location>
</feature>
<dbReference type="Proteomes" id="UP000184114">
    <property type="component" value="Unassembled WGS sequence"/>
</dbReference>
<dbReference type="SUPFAM" id="SSF52540">
    <property type="entry name" value="P-loop containing nucleoside triphosphate hydrolases"/>
    <property type="match status" value="1"/>
</dbReference>
<dbReference type="InterPro" id="IPR012763">
    <property type="entry name" value="DNA_pol_III_sug/sutau_N"/>
</dbReference>
<keyword evidence="4" id="KW-0548">Nucleotidyltransferase</keyword>
<dbReference type="GO" id="GO:0009360">
    <property type="term" value="C:DNA polymerase III complex"/>
    <property type="evidence" value="ECO:0007669"/>
    <property type="project" value="InterPro"/>
</dbReference>
<dbReference type="GeneID" id="90993731"/>
<dbReference type="FunFam" id="1.10.8.60:FF:000013">
    <property type="entry name" value="DNA polymerase III subunit gamma/tau"/>
    <property type="match status" value="1"/>
</dbReference>
<dbReference type="Gene3D" id="1.10.8.60">
    <property type="match status" value="1"/>
</dbReference>
<dbReference type="Pfam" id="PF13177">
    <property type="entry name" value="DNA_pol3_delta2"/>
    <property type="match status" value="1"/>
</dbReference>
<dbReference type="EC" id="2.7.7.7" evidence="2"/>
<dbReference type="FunFam" id="3.40.50.300:FF:000014">
    <property type="entry name" value="DNA polymerase III subunit gamma/tau"/>
    <property type="match status" value="1"/>
</dbReference>
<dbReference type="EMBL" id="FQTY01000005">
    <property type="protein sequence ID" value="SHE70396.1"/>
    <property type="molecule type" value="Genomic_DNA"/>
</dbReference>
<evidence type="ECO:0000256" key="7">
    <source>
        <dbReference type="ARBA" id="ARBA00022741"/>
    </source>
</evidence>
<dbReference type="GO" id="GO:0005524">
    <property type="term" value="F:ATP binding"/>
    <property type="evidence" value="ECO:0007669"/>
    <property type="project" value="UniProtKB-KW"/>
</dbReference>
<dbReference type="RefSeq" id="WP_072975014.1">
    <property type="nucleotide sequence ID" value="NZ_FQTY01000005.1"/>
</dbReference>
<evidence type="ECO:0000256" key="5">
    <source>
        <dbReference type="ARBA" id="ARBA00022705"/>
    </source>
</evidence>
<dbReference type="NCBIfam" id="TIGR02397">
    <property type="entry name" value="dnaX_nterm"/>
    <property type="match status" value="1"/>
</dbReference>
<proteinExistence type="inferred from homology"/>
<dbReference type="InterPro" id="IPR048448">
    <property type="entry name" value="DnaX-like_C"/>
</dbReference>
<keyword evidence="14" id="KW-1185">Reference proteome</keyword>
<dbReference type="InterPro" id="IPR022754">
    <property type="entry name" value="DNA_pol_III_gamma-3"/>
</dbReference>
<organism evidence="13 14">
    <name type="scientific">Tissierella praeacuta DSM 18095</name>
    <dbReference type="NCBI Taxonomy" id="1123404"/>
    <lineage>
        <taxon>Bacteria</taxon>
        <taxon>Bacillati</taxon>
        <taxon>Bacillota</taxon>
        <taxon>Tissierellia</taxon>
        <taxon>Tissierellales</taxon>
        <taxon>Tissierellaceae</taxon>
        <taxon>Tissierella</taxon>
    </lineage>
</organism>
<evidence type="ECO:0000313" key="13">
    <source>
        <dbReference type="EMBL" id="SHE70396.1"/>
    </source>
</evidence>
<dbReference type="GO" id="GO:0046872">
    <property type="term" value="F:metal ion binding"/>
    <property type="evidence" value="ECO:0007669"/>
    <property type="project" value="UniProtKB-KW"/>
</dbReference>
<keyword evidence="6" id="KW-0479">Metal-binding</keyword>
<dbReference type="CDD" id="cd00009">
    <property type="entry name" value="AAA"/>
    <property type="match status" value="1"/>
</dbReference>
<evidence type="ECO:0000313" key="14">
    <source>
        <dbReference type="Proteomes" id="UP000184114"/>
    </source>
</evidence>